<dbReference type="RefSeq" id="WP_121153929.1">
    <property type="nucleotide sequence ID" value="NZ_CP032829.1"/>
</dbReference>
<comment type="similarity">
    <text evidence="1">Belongs to the short-chain dehydrogenases/reductases (SDR) family.</text>
</comment>
<sequence>MTTDLRDITGKVAIVTGGTRGIGLAIARRLAAAGAHVVVCGRTASDLPDGLEFVPCDVRDPAAVLVMVDDVAERHGRLDILVNNAGGSPEADAATASPRFSERVIALNLLAPLNLSQAAHRHMQAHGGAIVNIASVSAIRPSPRTVAYAAAKAGLIALGRSLAHEWGPVIRVNAIIVGYVETEATEATYGNAATQAAIASNIGAQRLGRADEIAEAVLFLASPAASYVTGAALEVHGGGERPPFLDIVKEHSA</sequence>
<dbReference type="PANTHER" id="PTHR42760:SF135">
    <property type="entry name" value="BLL7886 PROTEIN"/>
    <property type="match status" value="1"/>
</dbReference>
<evidence type="ECO:0000313" key="4">
    <source>
        <dbReference type="Proteomes" id="UP000276254"/>
    </source>
</evidence>
<dbReference type="GO" id="GO:0016616">
    <property type="term" value="F:oxidoreductase activity, acting on the CH-OH group of donors, NAD or NADP as acceptor"/>
    <property type="evidence" value="ECO:0007669"/>
    <property type="project" value="UniProtKB-ARBA"/>
</dbReference>
<gene>
    <name evidence="3" type="ORF">D3Y57_15190</name>
</gene>
<dbReference type="FunFam" id="3.40.50.720:FF:000084">
    <property type="entry name" value="Short-chain dehydrogenase reductase"/>
    <property type="match status" value="1"/>
</dbReference>
<proteinExistence type="inferred from homology"/>
<evidence type="ECO:0000256" key="1">
    <source>
        <dbReference type="ARBA" id="ARBA00006484"/>
    </source>
</evidence>
<feature type="domain" description="Ketoreductase" evidence="2">
    <location>
        <begin position="11"/>
        <end position="183"/>
    </location>
</feature>
<protein>
    <submittedName>
        <fullName evidence="3">SDR family oxidoreductase</fullName>
    </submittedName>
</protein>
<dbReference type="Gene3D" id="3.40.50.720">
    <property type="entry name" value="NAD(P)-binding Rossmann-like Domain"/>
    <property type="match status" value="1"/>
</dbReference>
<dbReference type="PRINTS" id="PR00081">
    <property type="entry name" value="GDHRDH"/>
</dbReference>
<dbReference type="InterPro" id="IPR002347">
    <property type="entry name" value="SDR_fam"/>
</dbReference>
<dbReference type="KEGG" id="spha:D3Y57_15190"/>
<name>A0A494TC74_SPHPE</name>
<evidence type="ECO:0000259" key="2">
    <source>
        <dbReference type="SMART" id="SM00822"/>
    </source>
</evidence>
<dbReference type="InterPro" id="IPR036291">
    <property type="entry name" value="NAD(P)-bd_dom_sf"/>
</dbReference>
<dbReference type="PANTHER" id="PTHR42760">
    <property type="entry name" value="SHORT-CHAIN DEHYDROGENASES/REDUCTASES FAMILY MEMBER"/>
    <property type="match status" value="1"/>
</dbReference>
<dbReference type="PRINTS" id="PR00080">
    <property type="entry name" value="SDRFAMILY"/>
</dbReference>
<accession>A0A494TC74</accession>
<organism evidence="3 4">
    <name type="scientific">Sphingomonas paeninsulae</name>
    <dbReference type="NCBI Taxonomy" id="2319844"/>
    <lineage>
        <taxon>Bacteria</taxon>
        <taxon>Pseudomonadati</taxon>
        <taxon>Pseudomonadota</taxon>
        <taxon>Alphaproteobacteria</taxon>
        <taxon>Sphingomonadales</taxon>
        <taxon>Sphingomonadaceae</taxon>
        <taxon>Sphingomonas</taxon>
    </lineage>
</organism>
<dbReference type="Proteomes" id="UP000276254">
    <property type="component" value="Chromosome"/>
</dbReference>
<dbReference type="OrthoDB" id="9779623at2"/>
<keyword evidence="4" id="KW-1185">Reference proteome</keyword>
<evidence type="ECO:0000313" key="3">
    <source>
        <dbReference type="EMBL" id="AYJ87037.1"/>
    </source>
</evidence>
<dbReference type="GO" id="GO:0030497">
    <property type="term" value="P:fatty acid elongation"/>
    <property type="evidence" value="ECO:0007669"/>
    <property type="project" value="TreeGrafter"/>
</dbReference>
<dbReference type="EMBL" id="CP032829">
    <property type="protein sequence ID" value="AYJ87037.1"/>
    <property type="molecule type" value="Genomic_DNA"/>
</dbReference>
<dbReference type="InterPro" id="IPR057326">
    <property type="entry name" value="KR_dom"/>
</dbReference>
<dbReference type="AlphaFoldDB" id="A0A494TC74"/>
<dbReference type="SMART" id="SM00822">
    <property type="entry name" value="PKS_KR"/>
    <property type="match status" value="1"/>
</dbReference>
<dbReference type="NCBIfam" id="NF005893">
    <property type="entry name" value="PRK07856.1"/>
    <property type="match status" value="1"/>
</dbReference>
<reference evidence="3 4" key="1">
    <citation type="submission" date="2018-09" db="EMBL/GenBank/DDBJ databases">
        <title>Sphingomonas peninsula sp. nov., isolated from fildes peninsula, Antarctic soil.</title>
        <authorList>
            <person name="Yingchao G."/>
        </authorList>
    </citation>
    <scope>NUCLEOTIDE SEQUENCE [LARGE SCALE GENOMIC DNA]</scope>
    <source>
        <strain evidence="3 4">YZ-8</strain>
    </source>
</reference>
<dbReference type="SUPFAM" id="SSF51735">
    <property type="entry name" value="NAD(P)-binding Rossmann-fold domains"/>
    <property type="match status" value="1"/>
</dbReference>
<dbReference type="CDD" id="cd05233">
    <property type="entry name" value="SDR_c"/>
    <property type="match status" value="1"/>
</dbReference>
<dbReference type="PROSITE" id="PS00061">
    <property type="entry name" value="ADH_SHORT"/>
    <property type="match status" value="1"/>
</dbReference>
<dbReference type="Pfam" id="PF13561">
    <property type="entry name" value="adh_short_C2"/>
    <property type="match status" value="1"/>
</dbReference>
<dbReference type="InterPro" id="IPR020904">
    <property type="entry name" value="Sc_DH/Rdtase_CS"/>
</dbReference>